<organism evidence="2 3">
    <name type="scientific">Caenorhabditis tropicalis</name>
    <dbReference type="NCBI Taxonomy" id="1561998"/>
    <lineage>
        <taxon>Eukaryota</taxon>
        <taxon>Metazoa</taxon>
        <taxon>Ecdysozoa</taxon>
        <taxon>Nematoda</taxon>
        <taxon>Chromadorea</taxon>
        <taxon>Rhabditida</taxon>
        <taxon>Rhabditina</taxon>
        <taxon>Rhabditomorpha</taxon>
        <taxon>Rhabditoidea</taxon>
        <taxon>Rhabditidae</taxon>
        <taxon>Peloderinae</taxon>
        <taxon>Caenorhabditis</taxon>
    </lineage>
</organism>
<feature type="region of interest" description="Disordered" evidence="1">
    <location>
        <begin position="1"/>
        <end position="123"/>
    </location>
</feature>
<reference evidence="3" key="1">
    <citation type="submission" date="2016-11" db="UniProtKB">
        <authorList>
            <consortium name="WormBaseParasite"/>
        </authorList>
    </citation>
    <scope>IDENTIFICATION</scope>
</reference>
<feature type="compositionally biased region" description="Polar residues" evidence="1">
    <location>
        <begin position="1"/>
        <end position="10"/>
    </location>
</feature>
<evidence type="ECO:0000313" key="2">
    <source>
        <dbReference type="Proteomes" id="UP000095282"/>
    </source>
</evidence>
<dbReference type="Proteomes" id="UP000095282">
    <property type="component" value="Unplaced"/>
</dbReference>
<proteinExistence type="predicted"/>
<feature type="compositionally biased region" description="Basic and acidic residues" evidence="1">
    <location>
        <begin position="75"/>
        <end position="123"/>
    </location>
</feature>
<protein>
    <submittedName>
        <fullName evidence="3">BZIP domain-containing protein</fullName>
    </submittedName>
</protein>
<sequence length="215" mass="25970">MYNFPTSSTEVVWGDRDPSRVNYKRRRLSSPKRSPVYSDDEPEKKHHLTAAPHPLSEKKRSCVSSWRPRSSKTPELPKTEEKPPKKSVEELRQRRNELEKKYRARKRREEEERQRKEKLDEEFRKAEEELGKLVDKHGDTHTDLEFERMLIHERCVESLKKDKPVQSTEQYEDHMLEFFNQCERHEDFMYAHAEIQAMELKQYPQPWQRGGAKYN</sequence>
<evidence type="ECO:0000313" key="3">
    <source>
        <dbReference type="WBParaSite" id="Csp11.Scaffold629.g8684.t1"/>
    </source>
</evidence>
<name>A0A1I7UF40_9PELO</name>
<dbReference type="WBParaSite" id="Csp11.Scaffold629.g8684.t1">
    <property type="protein sequence ID" value="Csp11.Scaffold629.g8684.t1"/>
    <property type="gene ID" value="Csp11.Scaffold629.g8684"/>
</dbReference>
<keyword evidence="2" id="KW-1185">Reference proteome</keyword>
<dbReference type="AlphaFoldDB" id="A0A1I7UF40"/>
<evidence type="ECO:0000256" key="1">
    <source>
        <dbReference type="SAM" id="MobiDB-lite"/>
    </source>
</evidence>
<accession>A0A1I7UF40</accession>